<dbReference type="GO" id="GO:0005524">
    <property type="term" value="F:ATP binding"/>
    <property type="evidence" value="ECO:0007669"/>
    <property type="project" value="UniProtKB-KW"/>
</dbReference>
<dbReference type="Pfam" id="PF13087">
    <property type="entry name" value="AAA_12"/>
    <property type="match status" value="1"/>
</dbReference>
<organism evidence="8 9">
    <name type="scientific">Apatococcus lobatus</name>
    <dbReference type="NCBI Taxonomy" id="904363"/>
    <lineage>
        <taxon>Eukaryota</taxon>
        <taxon>Viridiplantae</taxon>
        <taxon>Chlorophyta</taxon>
        <taxon>core chlorophytes</taxon>
        <taxon>Trebouxiophyceae</taxon>
        <taxon>Chlorellales</taxon>
        <taxon>Chlorellaceae</taxon>
        <taxon>Apatococcus</taxon>
    </lineage>
</organism>
<dbReference type="InterPro" id="IPR045055">
    <property type="entry name" value="DNA2/NAM7-like"/>
</dbReference>
<reference evidence="8 9" key="1">
    <citation type="journal article" date="2024" name="Nat. Commun.">
        <title>Phylogenomics reveals the evolutionary origins of lichenization in chlorophyte algae.</title>
        <authorList>
            <person name="Puginier C."/>
            <person name="Libourel C."/>
            <person name="Otte J."/>
            <person name="Skaloud P."/>
            <person name="Haon M."/>
            <person name="Grisel S."/>
            <person name="Petersen M."/>
            <person name="Berrin J.G."/>
            <person name="Delaux P.M."/>
            <person name="Dal Grande F."/>
            <person name="Keller J."/>
        </authorList>
    </citation>
    <scope>NUCLEOTIDE SEQUENCE [LARGE SCALE GENOMIC DNA]</scope>
    <source>
        <strain evidence="8 9">SAG 2145</strain>
    </source>
</reference>
<feature type="compositionally biased region" description="Polar residues" evidence="5">
    <location>
        <begin position="1225"/>
        <end position="1263"/>
    </location>
</feature>
<dbReference type="InterPro" id="IPR041677">
    <property type="entry name" value="DNA2/NAM7_AAA_11"/>
</dbReference>
<evidence type="ECO:0000256" key="4">
    <source>
        <dbReference type="ARBA" id="ARBA00022840"/>
    </source>
</evidence>
<keyword evidence="1" id="KW-0547">Nucleotide-binding</keyword>
<accession>A0AAW1QBC4</accession>
<feature type="compositionally biased region" description="Low complexity" evidence="5">
    <location>
        <begin position="956"/>
        <end position="967"/>
    </location>
</feature>
<dbReference type="PANTHER" id="PTHR10887">
    <property type="entry name" value="DNA2/NAM7 HELICASE FAMILY"/>
    <property type="match status" value="1"/>
</dbReference>
<feature type="region of interest" description="Disordered" evidence="5">
    <location>
        <begin position="848"/>
        <end position="940"/>
    </location>
</feature>
<dbReference type="EMBL" id="JALJOS010000062">
    <property type="protein sequence ID" value="KAK9818450.1"/>
    <property type="molecule type" value="Genomic_DNA"/>
</dbReference>
<feature type="compositionally biased region" description="Polar residues" evidence="5">
    <location>
        <begin position="887"/>
        <end position="900"/>
    </location>
</feature>
<proteinExistence type="predicted"/>
<keyword evidence="4" id="KW-0067">ATP-binding</keyword>
<comment type="caution">
    <text evidence="8">The sequence shown here is derived from an EMBL/GenBank/DDBJ whole genome shotgun (WGS) entry which is preliminary data.</text>
</comment>
<dbReference type="Gene3D" id="3.40.50.300">
    <property type="entry name" value="P-loop containing nucleotide triphosphate hydrolases"/>
    <property type="match status" value="2"/>
</dbReference>
<dbReference type="InterPro" id="IPR047187">
    <property type="entry name" value="SF1_C_Upf1"/>
</dbReference>
<dbReference type="GO" id="GO:0016787">
    <property type="term" value="F:hydrolase activity"/>
    <property type="evidence" value="ECO:0007669"/>
    <property type="project" value="UniProtKB-KW"/>
</dbReference>
<evidence type="ECO:0000313" key="9">
    <source>
        <dbReference type="Proteomes" id="UP001438707"/>
    </source>
</evidence>
<evidence type="ECO:0000256" key="3">
    <source>
        <dbReference type="ARBA" id="ARBA00022806"/>
    </source>
</evidence>
<evidence type="ECO:0000259" key="7">
    <source>
        <dbReference type="Pfam" id="PF13087"/>
    </source>
</evidence>
<feature type="compositionally biased region" description="Basic residues" evidence="5">
    <location>
        <begin position="2243"/>
        <end position="2252"/>
    </location>
</feature>
<dbReference type="CDD" id="cd18808">
    <property type="entry name" value="SF1_C_Upf1"/>
    <property type="match status" value="1"/>
</dbReference>
<keyword evidence="2" id="KW-0378">Hydrolase</keyword>
<feature type="region of interest" description="Disordered" evidence="5">
    <location>
        <begin position="956"/>
        <end position="1273"/>
    </location>
</feature>
<dbReference type="SUPFAM" id="SSF52540">
    <property type="entry name" value="P-loop containing nucleoside triphosphate hydrolases"/>
    <property type="match status" value="1"/>
</dbReference>
<feature type="region of interest" description="Disordered" evidence="5">
    <location>
        <begin position="1787"/>
        <end position="1839"/>
    </location>
</feature>
<dbReference type="FunFam" id="3.40.50.300:FF:000326">
    <property type="entry name" value="P-loop containing nucleoside triphosphate hydrolase"/>
    <property type="match status" value="1"/>
</dbReference>
<evidence type="ECO:0000256" key="5">
    <source>
        <dbReference type="SAM" id="MobiDB-lite"/>
    </source>
</evidence>
<protein>
    <submittedName>
        <fullName evidence="8">Uncharacterized protein</fullName>
    </submittedName>
</protein>
<dbReference type="InterPro" id="IPR016024">
    <property type="entry name" value="ARM-type_fold"/>
</dbReference>
<dbReference type="PANTHER" id="PTHR10887:SF495">
    <property type="entry name" value="HELICASE SENATAXIN ISOFORM X1-RELATED"/>
    <property type="match status" value="1"/>
</dbReference>
<evidence type="ECO:0000256" key="1">
    <source>
        <dbReference type="ARBA" id="ARBA00022741"/>
    </source>
</evidence>
<dbReference type="Pfam" id="PF13086">
    <property type="entry name" value="AAA_11"/>
    <property type="match status" value="1"/>
</dbReference>
<dbReference type="SUPFAM" id="SSF48371">
    <property type="entry name" value="ARM repeat"/>
    <property type="match status" value="1"/>
</dbReference>
<feature type="domain" description="DNA2/NAM7 helicase-like C-terminal" evidence="7">
    <location>
        <begin position="1962"/>
        <end position="2160"/>
    </location>
</feature>
<sequence length="2252" mass="242494">MSGEQELLARLESAQASGSFDQGWYSDAAKHLQNLDHWWCHHTQLTLGLSTVFSYGTENPAVQHIWGKMAQQLGTCSDCTSHFHNSQEFYHETVDPETAAPLLASLSSLNMARVAATLDSAFSQEGANMSEKLVTALYEALYHPVLLRDEEIMIKLGQALVHLSVRYEMDIAAGHERCPGLYALLTHPDVAVRSLASSAVRSIGAFQTAADVQPVMPILNLWRLLLLNKPDPDGSKLPKERGPFAPSHSAIWTAVAALFGSQGSHLMQPAAMTTVLDRFPDLLDMAVQEASTLGPSARQAFSSLRGVLACIGNQVWAHMSHDACSIIQGCSHVAMQSPDMRVCAPAIQAMAQVVIELQKAGSGMYERPRQLCLDFLTVRLPKSPQALRQNQVVPLATGSAFRAVAIGIDDCIPAAVNGDIYADALVREASGSSASAQNLCCKIILSDAVALASLCQHNMQDMAPFDEHVAEIPQAIPGHASDWICLPKLWQAASSSRHPQAIMACLQVLLMLASATPPAFHDEKKATKTKEDAGRGFLLDPMQTEKHDEGSKRIIRMQEHVSLCLHELKQAAFLQLQALSQPAAAAHLADEALRPVLVERLLLLLAHNDGHVRDAAAFALRQSFKNVLRDSGESLPELLAGLFWIPDLRAIVQHVALTLAGLLRPKDMHQTQASTVMGIWSAFLDAADSQQLSQQTAALHRRCIERIWNFVDQALHDEEAWLLAEAQMVSLMKVLPSAWQALCKATCSSDHGQHDALQSLSIHAASLKSMQLPSLAWLAPFLNMGQQSGPRLMAAWHICMRKVLSVLPKLIGDQLPSDARQAAQHLLRPGSTAPNELKLQIGSLLSQEAPGNLGKNPLEGLPSRLGQASSEAHPDLVDLTDSPAALNHQSSSTSPASGQPASRGKLDFLSPSSSHEQRLPAAKTSGTARGQTTPAARKQQSIKAFTSPVGLPAFGSLPVSSASSPSPKDSHPDVSQLQPTPKYDAESLWPSAWPKAGKNASKPAGKAASHGAQNSSWVNARPAGRTTGTGGVATQRRKPGKLSELKQQHAAAVEQMERHTAPARRPSTAVPRSGQPTSYRPTSAPHRREPHPPSAQPPHEPSLSAVPPWFGLSGPPADHSRLESVPSLTPPAPANGSDRLRRAQEGLEPNRSLAHEKFPPSSNQQSLLEEQLAAIPAEPLQPAHRPSFKPPCRGNHRIPSSSESAHTDAASKRSFRPQSDHADTNAAQNSHTTPTHQPASNPTGSSGFVSSSANGGPHLNTQPPNRPADKPKVQKPEIVEDFELEDELQTMTRGILGQGEGPQRARFSLPKPPVIIRKAIQLGSPHGQGPAPAWVKRRADAAAGNAPQQVMLTMDKVQAAILDWNYYEVVKGGVAHMQMMKPVPKTFSSAAMYAETFKSLLLEELRASAQQVYEEDSRASRSARQKPGSLVGVAMKLQSQQRLSTLFQLELTMDKIEGPGFRMDDLLLLVRPEGDPLQQDPGPHCLLLVNQLEDTPGIHGQTTLHASASFSGNAPGRQADEALRRLLPGTTWHATRVMSCTPHLRQFQALCKLGSLPTQHLQHILQPRATGPSLKPHNLASALVSNSLKASLEQHYNESQQRAICACLSASEPFTLIQGPPGTGKTAAIIGIISALLLARRPVATANGKSSASEAALDAEYAQNKRSRLSKKDTGNPLKLTGEAPPVRVLVCAQSNAAVDELVERLGTQGLFAVSSNGKARRIPAMVRMGKMESATSTAQWFQIDAVAAANDEHVGEAQGSYTAARRRVREIRQEMDTLHEKMRAMEAATQASDQPVAEEQGEDGAGLSGTSSTDVAAGEDTCKSAARKAARPSSKVQAEKLAGLKARKKELHGQLNANRVSAKAGPEEVAKAKRAVRQAIVDHAEIVACTLSAAGGDLLNLTHTGRRFDAVLTDEAAQALEPAALIPLQMLAANGGKVVLVGDPKQLPATVLSRAAQAKLLSQSLFERLQQAGHGVVMLSEQYRMHPAISMWPSLFFYERKLLDGPELRDGSCRRAPWHSRPCFPPLAFFDCQEGRERSGAGAGGSLSNSTEAELAAKLLAGLLKRHGEDVREVALLTPYRAQLGILRRAAQRELDEKALLTVTFATVDGFQGKEADVVIFSCVRASGEASKIGFLADVRRMNVGLTRARRSLWVIGHRKTLLSCAPWASFLKDCQKRKALFSAASPFSGLLHAPLSQLLASSPGSEDGVLTKRPRDVEPASEGSKRSRTLDKRSNADASQHRRRAAGSYE</sequence>
<evidence type="ECO:0000259" key="6">
    <source>
        <dbReference type="Pfam" id="PF13086"/>
    </source>
</evidence>
<dbReference type="Proteomes" id="UP001438707">
    <property type="component" value="Unassembled WGS sequence"/>
</dbReference>
<dbReference type="GO" id="GO:0005694">
    <property type="term" value="C:chromosome"/>
    <property type="evidence" value="ECO:0007669"/>
    <property type="project" value="UniProtKB-ARBA"/>
</dbReference>
<evidence type="ECO:0000313" key="8">
    <source>
        <dbReference type="EMBL" id="KAK9818450.1"/>
    </source>
</evidence>
<feature type="region of interest" description="Disordered" evidence="5">
    <location>
        <begin position="2204"/>
        <end position="2252"/>
    </location>
</feature>
<dbReference type="GO" id="GO:0004386">
    <property type="term" value="F:helicase activity"/>
    <property type="evidence" value="ECO:0007669"/>
    <property type="project" value="UniProtKB-KW"/>
</dbReference>
<feature type="compositionally biased region" description="Polar residues" evidence="5">
    <location>
        <begin position="924"/>
        <end position="940"/>
    </location>
</feature>
<dbReference type="CDD" id="cd18042">
    <property type="entry name" value="DEXXQc_SETX"/>
    <property type="match status" value="1"/>
</dbReference>
<feature type="compositionally biased region" description="Basic and acidic residues" evidence="5">
    <location>
        <begin position="2211"/>
        <end position="2237"/>
    </location>
</feature>
<keyword evidence="9" id="KW-1185">Reference proteome</keyword>
<dbReference type="InterPro" id="IPR027417">
    <property type="entry name" value="P-loop_NTPase"/>
</dbReference>
<gene>
    <name evidence="8" type="ORF">WJX74_002600</name>
</gene>
<evidence type="ECO:0000256" key="2">
    <source>
        <dbReference type="ARBA" id="ARBA00022801"/>
    </source>
</evidence>
<name>A0AAW1QBC4_9CHLO</name>
<keyword evidence="3" id="KW-0347">Helicase</keyword>
<feature type="domain" description="DNA2/NAM7 helicase helicase" evidence="6">
    <location>
        <begin position="1595"/>
        <end position="1955"/>
    </location>
</feature>
<dbReference type="InterPro" id="IPR041679">
    <property type="entry name" value="DNA2/NAM7-like_C"/>
</dbReference>
<feature type="region of interest" description="Disordered" evidence="5">
    <location>
        <begin position="1661"/>
        <end position="1680"/>
    </location>
</feature>